<dbReference type="CDD" id="cd10336">
    <property type="entry name" value="SLC6sbd_Tyt1-Like"/>
    <property type="match status" value="1"/>
</dbReference>
<reference evidence="8" key="1">
    <citation type="journal article" date="2019" name="Int. J. Syst. Evol. Microbiol.">
        <title>The Global Catalogue of Microorganisms (GCM) 10K type strain sequencing project: providing services to taxonomists for standard genome sequencing and annotation.</title>
        <authorList>
            <consortium name="The Broad Institute Genomics Platform"/>
            <consortium name="The Broad Institute Genome Sequencing Center for Infectious Disease"/>
            <person name="Wu L."/>
            <person name="Ma J."/>
        </authorList>
    </citation>
    <scope>NUCLEOTIDE SEQUENCE [LARGE SCALE GENOMIC DNA]</scope>
    <source>
        <strain evidence="8">JCM 30234</strain>
    </source>
</reference>
<feature type="transmembrane region" description="Helical" evidence="6">
    <location>
        <begin position="173"/>
        <end position="195"/>
    </location>
</feature>
<evidence type="ECO:0000256" key="2">
    <source>
        <dbReference type="ARBA" id="ARBA00022448"/>
    </source>
</evidence>
<keyword evidence="8" id="KW-1185">Reference proteome</keyword>
<feature type="transmembrane region" description="Helical" evidence="6">
    <location>
        <begin position="42"/>
        <end position="64"/>
    </location>
</feature>
<feature type="transmembrane region" description="Helical" evidence="6">
    <location>
        <begin position="12"/>
        <end position="30"/>
    </location>
</feature>
<dbReference type="InterPro" id="IPR047218">
    <property type="entry name" value="YocR/YhdH-like"/>
</dbReference>
<evidence type="ECO:0000256" key="5">
    <source>
        <dbReference type="ARBA" id="ARBA00023136"/>
    </source>
</evidence>
<feature type="transmembrane region" description="Helical" evidence="6">
    <location>
        <begin position="91"/>
        <end position="115"/>
    </location>
</feature>
<dbReference type="Pfam" id="PF00209">
    <property type="entry name" value="SNF"/>
    <property type="match status" value="2"/>
</dbReference>
<name>A0ABW2UX71_9BACI</name>
<evidence type="ECO:0000313" key="7">
    <source>
        <dbReference type="EMBL" id="MFC7747186.1"/>
    </source>
</evidence>
<feature type="transmembrane region" description="Helical" evidence="6">
    <location>
        <begin position="253"/>
        <end position="277"/>
    </location>
</feature>
<dbReference type="PANTHER" id="PTHR42948:SF1">
    <property type="entry name" value="TRANSPORTER"/>
    <property type="match status" value="1"/>
</dbReference>
<feature type="transmembrane region" description="Helical" evidence="6">
    <location>
        <begin position="420"/>
        <end position="444"/>
    </location>
</feature>
<keyword evidence="2" id="KW-0813">Transport</keyword>
<accession>A0ABW2UX71</accession>
<feature type="transmembrane region" description="Helical" evidence="6">
    <location>
        <begin position="341"/>
        <end position="360"/>
    </location>
</feature>
<organism evidence="7 8">
    <name type="scientific">Lentibacillus kimchii</name>
    <dbReference type="NCBI Taxonomy" id="1542911"/>
    <lineage>
        <taxon>Bacteria</taxon>
        <taxon>Bacillati</taxon>
        <taxon>Bacillota</taxon>
        <taxon>Bacilli</taxon>
        <taxon>Bacillales</taxon>
        <taxon>Bacillaceae</taxon>
        <taxon>Lentibacillus</taxon>
    </lineage>
</organism>
<feature type="transmembrane region" description="Helical" evidence="6">
    <location>
        <begin position="297"/>
        <end position="320"/>
    </location>
</feature>
<evidence type="ECO:0000256" key="3">
    <source>
        <dbReference type="ARBA" id="ARBA00022692"/>
    </source>
</evidence>
<feature type="transmembrane region" description="Helical" evidence="6">
    <location>
        <begin position="142"/>
        <end position="161"/>
    </location>
</feature>
<keyword evidence="4 6" id="KW-1133">Transmembrane helix</keyword>
<dbReference type="NCBIfam" id="NF037979">
    <property type="entry name" value="Na_transp"/>
    <property type="match status" value="1"/>
</dbReference>
<dbReference type="EMBL" id="JBHTGR010000016">
    <property type="protein sequence ID" value="MFC7747186.1"/>
    <property type="molecule type" value="Genomic_DNA"/>
</dbReference>
<evidence type="ECO:0000256" key="4">
    <source>
        <dbReference type="ARBA" id="ARBA00022989"/>
    </source>
</evidence>
<dbReference type="InterPro" id="IPR000175">
    <property type="entry name" value="Na/ntran_symport"/>
</dbReference>
<dbReference type="RefSeq" id="WP_382358704.1">
    <property type="nucleotide sequence ID" value="NZ_JBHTGR010000016.1"/>
</dbReference>
<evidence type="ECO:0000313" key="8">
    <source>
        <dbReference type="Proteomes" id="UP001596620"/>
    </source>
</evidence>
<gene>
    <name evidence="7" type="ORF">ACFQU8_08040</name>
</gene>
<evidence type="ECO:0000256" key="1">
    <source>
        <dbReference type="ARBA" id="ARBA00004141"/>
    </source>
</evidence>
<dbReference type="PRINTS" id="PR00176">
    <property type="entry name" value="NANEUSMPORT"/>
</dbReference>
<proteinExistence type="predicted"/>
<keyword evidence="3 6" id="KW-0812">Transmembrane</keyword>
<protein>
    <submittedName>
        <fullName evidence="7">Sodium-dependent transporter</fullName>
    </submittedName>
</protein>
<feature type="transmembrane region" description="Helical" evidence="6">
    <location>
        <begin position="380"/>
        <end position="399"/>
    </location>
</feature>
<evidence type="ECO:0000256" key="6">
    <source>
        <dbReference type="SAM" id="Phobius"/>
    </source>
</evidence>
<dbReference type="InterPro" id="IPR037272">
    <property type="entry name" value="SNS_sf"/>
</dbReference>
<dbReference type="Proteomes" id="UP001596620">
    <property type="component" value="Unassembled WGS sequence"/>
</dbReference>
<feature type="transmembrane region" description="Helical" evidence="6">
    <location>
        <begin position="215"/>
        <end position="241"/>
    </location>
</feature>
<comment type="caution">
    <text evidence="7">The sequence shown here is derived from an EMBL/GenBank/DDBJ whole genome shotgun (WGS) entry which is preliminary data.</text>
</comment>
<dbReference type="PANTHER" id="PTHR42948">
    <property type="entry name" value="TRANSPORTER"/>
    <property type="match status" value="1"/>
</dbReference>
<comment type="subcellular location">
    <subcellularLocation>
        <location evidence="1">Membrane</location>
        <topology evidence="1">Multi-pass membrane protein</topology>
    </subcellularLocation>
</comment>
<sequence>MAQGDKFRSKAGFILASAGSAIGLGAIWEFPYMTGHAGGGAFFFMFLIFTFLVGLPILLAEYFIGRGSQKDAVRSYKHYAPGKSWHLVGRWGIVGSIILLSFYSVVGGWILVYLLKALTGGLSNLGSETYGDVFAAMSANPFIAFSAQIVFLLVAVLIVSRGIKNGIEKASKFLMPALLVLFIIIVVHSLTLAGAAEGVSYFLSFDFSGLTAESILMALGQSFFLLSVGFSNQVTYSSYVAKDENLVRSGTTVVIMNIFVALLAGLAIFPAVFSFGIEPEAGPGLLFIALPAAFSQMPLGMVFFTLFLILFLFAALTSAFPLLEIVTAALTKDDQSKRKKMAWLVGLIVFIVGIPSALSFGVMSDVQLWGNTVFDNANYLVSNIMLPLGALFIALFVHFQIPKETLWKEFTNGMSKGRRLFAGWLFIIKYVAPIAIIIAFLNVIGVF</sequence>
<keyword evidence="5 6" id="KW-0472">Membrane</keyword>
<dbReference type="PROSITE" id="PS50267">
    <property type="entry name" value="NA_NEUROTRAN_SYMP_3"/>
    <property type="match status" value="1"/>
</dbReference>
<dbReference type="SUPFAM" id="SSF161070">
    <property type="entry name" value="SNF-like"/>
    <property type="match status" value="1"/>
</dbReference>